<feature type="chain" id="PRO_5002869907" evidence="1">
    <location>
        <begin position="23"/>
        <end position="273"/>
    </location>
</feature>
<evidence type="ECO:0000313" key="3">
    <source>
        <dbReference type="Proteomes" id="UP000001449"/>
    </source>
</evidence>
<dbReference type="Proteomes" id="UP000001449">
    <property type="component" value="Chromosome 12"/>
</dbReference>
<keyword evidence="3" id="KW-1185">Reference proteome</keyword>
<dbReference type="GeneID" id="7449356"/>
<dbReference type="EMBL" id="CM000647">
    <property type="protein sequence ID" value="EED89578.1"/>
    <property type="molecule type" value="Genomic_DNA"/>
</dbReference>
<dbReference type="RefSeq" id="XP_002293117.1">
    <property type="nucleotide sequence ID" value="XM_002293081.1"/>
</dbReference>
<dbReference type="HOGENOM" id="CLU_1021127_0_0_1"/>
<feature type="signal peptide" evidence="1">
    <location>
        <begin position="1"/>
        <end position="22"/>
    </location>
</feature>
<sequence length="273" mass="28749">MLLKTSSSVLALILASNHPADTKKDDEIAVASVVDSVATSFFPIESRGDVAKFNPWKLGRHRRELAVTTASNDSRPSSSSPDVGILSRKLQSSDFCPASCADPKICKCFGEEGQVEGVDCVSTIADSCRKEELGTCLGFDDSGMTDVSIDYGAQCEFFECLDDGKACGECHCNAYINLCDQFTDLGVDSDDMMAGFYALASEMFCTVSSCCKAAGSNAEKEQCLDGLGDEEQGELATACSATNSESQELAVSPAVRKEGVALAVAAMGLVALI</sequence>
<name>B8C9W6_THAPS</name>
<dbReference type="InParanoid" id="B8C9W6"/>
<dbReference type="PaxDb" id="35128-Thaps8930"/>
<reference evidence="2 3" key="1">
    <citation type="journal article" date="2004" name="Science">
        <title>The genome of the diatom Thalassiosira pseudonana: ecology, evolution, and metabolism.</title>
        <authorList>
            <person name="Armbrust E.V."/>
            <person name="Berges J.A."/>
            <person name="Bowler C."/>
            <person name="Green B.R."/>
            <person name="Martinez D."/>
            <person name="Putnam N.H."/>
            <person name="Zhou S."/>
            <person name="Allen A.E."/>
            <person name="Apt K.E."/>
            <person name="Bechner M."/>
            <person name="Brzezinski M.A."/>
            <person name="Chaal B.K."/>
            <person name="Chiovitti A."/>
            <person name="Davis A.K."/>
            <person name="Demarest M.S."/>
            <person name="Detter J.C."/>
            <person name="Glavina T."/>
            <person name="Goodstein D."/>
            <person name="Hadi M.Z."/>
            <person name="Hellsten U."/>
            <person name="Hildebrand M."/>
            <person name="Jenkins B.D."/>
            <person name="Jurka J."/>
            <person name="Kapitonov V.V."/>
            <person name="Kroger N."/>
            <person name="Lau W.W."/>
            <person name="Lane T.W."/>
            <person name="Larimer F.W."/>
            <person name="Lippmeier J.C."/>
            <person name="Lucas S."/>
            <person name="Medina M."/>
            <person name="Montsant A."/>
            <person name="Obornik M."/>
            <person name="Parker M.S."/>
            <person name="Palenik B."/>
            <person name="Pazour G.J."/>
            <person name="Richardson P.M."/>
            <person name="Rynearson T.A."/>
            <person name="Saito M.A."/>
            <person name="Schwartz D.C."/>
            <person name="Thamatrakoln K."/>
            <person name="Valentin K."/>
            <person name="Vardi A."/>
            <person name="Wilkerson F.P."/>
            <person name="Rokhsar D.S."/>
        </authorList>
    </citation>
    <scope>NUCLEOTIDE SEQUENCE [LARGE SCALE GENOMIC DNA]</scope>
    <source>
        <strain evidence="2 3">CCMP1335</strain>
    </source>
</reference>
<gene>
    <name evidence="2" type="ORF">THAPSDRAFT_8930</name>
</gene>
<dbReference type="KEGG" id="tps:THAPSDRAFT_8930"/>
<accession>B8C9W6</accession>
<proteinExistence type="predicted"/>
<organism evidence="2 3">
    <name type="scientific">Thalassiosira pseudonana</name>
    <name type="common">Marine diatom</name>
    <name type="synonym">Cyclotella nana</name>
    <dbReference type="NCBI Taxonomy" id="35128"/>
    <lineage>
        <taxon>Eukaryota</taxon>
        <taxon>Sar</taxon>
        <taxon>Stramenopiles</taxon>
        <taxon>Ochrophyta</taxon>
        <taxon>Bacillariophyta</taxon>
        <taxon>Coscinodiscophyceae</taxon>
        <taxon>Thalassiosirophycidae</taxon>
        <taxon>Thalassiosirales</taxon>
        <taxon>Thalassiosiraceae</taxon>
        <taxon>Thalassiosira</taxon>
    </lineage>
</organism>
<dbReference type="AlphaFoldDB" id="B8C9W6"/>
<keyword evidence="1" id="KW-0732">Signal</keyword>
<dbReference type="Pfam" id="PF07337">
    <property type="entry name" value="CagY_M"/>
    <property type="match status" value="1"/>
</dbReference>
<evidence type="ECO:0000313" key="2">
    <source>
        <dbReference type="EMBL" id="EED89578.1"/>
    </source>
</evidence>
<dbReference type="InterPro" id="IPR010853">
    <property type="entry name" value="CagY_M"/>
</dbReference>
<protein>
    <submittedName>
        <fullName evidence="2">Uncharacterized protein</fullName>
    </submittedName>
</protein>
<reference evidence="2 3" key="2">
    <citation type="journal article" date="2008" name="Nature">
        <title>The Phaeodactylum genome reveals the evolutionary history of diatom genomes.</title>
        <authorList>
            <person name="Bowler C."/>
            <person name="Allen A.E."/>
            <person name="Badger J.H."/>
            <person name="Grimwood J."/>
            <person name="Jabbari K."/>
            <person name="Kuo A."/>
            <person name="Maheswari U."/>
            <person name="Martens C."/>
            <person name="Maumus F."/>
            <person name="Otillar R.P."/>
            <person name="Rayko E."/>
            <person name="Salamov A."/>
            <person name="Vandepoele K."/>
            <person name="Beszteri B."/>
            <person name="Gruber A."/>
            <person name="Heijde M."/>
            <person name="Katinka M."/>
            <person name="Mock T."/>
            <person name="Valentin K."/>
            <person name="Verret F."/>
            <person name="Berges J.A."/>
            <person name="Brownlee C."/>
            <person name="Cadoret J.P."/>
            <person name="Chiovitti A."/>
            <person name="Choi C.J."/>
            <person name="Coesel S."/>
            <person name="De Martino A."/>
            <person name="Detter J.C."/>
            <person name="Durkin C."/>
            <person name="Falciatore A."/>
            <person name="Fournet J."/>
            <person name="Haruta M."/>
            <person name="Huysman M.J."/>
            <person name="Jenkins B.D."/>
            <person name="Jiroutova K."/>
            <person name="Jorgensen R.E."/>
            <person name="Joubert Y."/>
            <person name="Kaplan A."/>
            <person name="Kroger N."/>
            <person name="Kroth P.G."/>
            <person name="La Roche J."/>
            <person name="Lindquist E."/>
            <person name="Lommer M."/>
            <person name="Martin-Jezequel V."/>
            <person name="Lopez P.J."/>
            <person name="Lucas S."/>
            <person name="Mangogna M."/>
            <person name="McGinnis K."/>
            <person name="Medlin L.K."/>
            <person name="Montsant A."/>
            <person name="Oudot-Le Secq M.P."/>
            <person name="Napoli C."/>
            <person name="Obornik M."/>
            <person name="Parker M.S."/>
            <person name="Petit J.L."/>
            <person name="Porcel B.M."/>
            <person name="Poulsen N."/>
            <person name="Robison M."/>
            <person name="Rychlewski L."/>
            <person name="Rynearson T.A."/>
            <person name="Schmutz J."/>
            <person name="Shapiro H."/>
            <person name="Siaut M."/>
            <person name="Stanley M."/>
            <person name="Sussman M.R."/>
            <person name="Taylor A.R."/>
            <person name="Vardi A."/>
            <person name="von Dassow P."/>
            <person name="Vyverman W."/>
            <person name="Willis A."/>
            <person name="Wyrwicz L.S."/>
            <person name="Rokhsar D.S."/>
            <person name="Weissenbach J."/>
            <person name="Armbrust E.V."/>
            <person name="Green B.R."/>
            <person name="Van de Peer Y."/>
            <person name="Grigoriev I.V."/>
        </authorList>
    </citation>
    <scope>NUCLEOTIDE SEQUENCE [LARGE SCALE GENOMIC DNA]</scope>
    <source>
        <strain evidence="2 3">CCMP1335</strain>
    </source>
</reference>
<evidence type="ECO:0000256" key="1">
    <source>
        <dbReference type="SAM" id="SignalP"/>
    </source>
</evidence>